<protein>
    <submittedName>
        <fullName evidence="1">Uncharacterized protein</fullName>
    </submittedName>
</protein>
<name>A0ABY5NX38_9ENTE</name>
<gene>
    <name evidence="1" type="ORF">G314FT_02970</name>
</gene>
<evidence type="ECO:0000313" key="2">
    <source>
        <dbReference type="Proteomes" id="UP001058273"/>
    </source>
</evidence>
<reference evidence="1" key="2">
    <citation type="submission" date="2022-08" db="EMBL/GenBank/DDBJ databases">
        <authorList>
            <person name="Poehlein A."/>
            <person name="Guzman J."/>
            <person name="Daniel R."/>
            <person name="Vilcinskas A."/>
        </authorList>
    </citation>
    <scope>NUCLEOTIDE SEQUENCE</scope>
    <source>
        <strain evidence="1">G314FT</strain>
    </source>
</reference>
<organism evidence="1 2">
    <name type="scientific">Vagococcus luciliae</name>
    <dbReference type="NCBI Taxonomy" id="2920380"/>
    <lineage>
        <taxon>Bacteria</taxon>
        <taxon>Bacillati</taxon>
        <taxon>Bacillota</taxon>
        <taxon>Bacilli</taxon>
        <taxon>Lactobacillales</taxon>
        <taxon>Enterococcaceae</taxon>
        <taxon>Vagococcus</taxon>
    </lineage>
</organism>
<accession>A0ABY5NX38</accession>
<dbReference type="EMBL" id="CP102451">
    <property type="protein sequence ID" value="UUV98205.1"/>
    <property type="molecule type" value="Genomic_DNA"/>
</dbReference>
<sequence>MANDYLEKANHLFEEAMSDTKEKLNVFEKTFYYRQLDYSERRMSQRVIMSFSEYMFDYHFQTLDNWNEQALQDVLLDIFPHEVIAGKKCFEKILLILAKFFEFLYFHEKFSQGLQLAETTKNLKELVLLEVENLLIGTPEADLLTLGEEIGLDISNLEDIDCLYQLAELVQNEGTRSRNIISMKVRKI</sequence>
<evidence type="ECO:0000313" key="1">
    <source>
        <dbReference type="EMBL" id="UUV98205.1"/>
    </source>
</evidence>
<dbReference type="Proteomes" id="UP001058273">
    <property type="component" value="Chromosome"/>
</dbReference>
<keyword evidence="2" id="KW-1185">Reference proteome</keyword>
<reference evidence="1" key="1">
    <citation type="submission" date="2022-08" db="EMBL/GenBank/DDBJ databases">
        <title>Genome sequence of Vagococcus luciliae DSM 112651.</title>
        <authorList>
            <person name="Juan G."/>
            <person name="Anja P."/>
            <person name="Rolf D."/>
            <person name="Kampfer P."/>
            <person name="Vilcinskas A."/>
        </authorList>
    </citation>
    <scope>NUCLEOTIDE SEQUENCE</scope>
    <source>
        <strain evidence="1">G314FT</strain>
    </source>
</reference>
<dbReference type="RefSeq" id="WP_257701786.1">
    <property type="nucleotide sequence ID" value="NZ_CP102451.1"/>
</dbReference>
<proteinExistence type="predicted"/>